<reference evidence="6" key="2">
    <citation type="journal article" date="2022" name="BMC Genomics">
        <title>Comparative genome analysis of mycobacteria focusing on tRNA and non-coding RNA.</title>
        <authorList>
            <person name="Behra P.R.K."/>
            <person name="Pettersson B.M.F."/>
            <person name="Ramesh M."/>
            <person name="Das S."/>
            <person name="Dasgupta S."/>
            <person name="Kirsebom L.A."/>
        </authorList>
    </citation>
    <scope>NUCLEOTIDE SEQUENCE</scope>
    <source>
        <strain evidence="6">DSM 44838</strain>
    </source>
</reference>
<dbReference type="Proteomes" id="UP001141629">
    <property type="component" value="Unassembled WGS sequence"/>
</dbReference>
<dbReference type="RefSeq" id="WP_263996052.1">
    <property type="nucleotide sequence ID" value="NZ_JACKVK010000008.1"/>
</dbReference>
<feature type="active site" evidence="4">
    <location>
        <position position="48"/>
    </location>
</feature>
<keyword evidence="1 4" id="KW-0378">Hydrolase</keyword>
<feature type="domain" description="CheB-type methylesterase" evidence="5">
    <location>
        <begin position="9"/>
        <end position="198"/>
    </location>
</feature>
<accession>A0A9X2YZQ2</accession>
<evidence type="ECO:0000256" key="3">
    <source>
        <dbReference type="ARBA" id="ARBA00048267"/>
    </source>
</evidence>
<comment type="catalytic activity">
    <reaction evidence="3">
        <text>[protein]-L-glutamate 5-O-methyl ester + H2O = L-glutamyl-[protein] + methanol + H(+)</text>
        <dbReference type="Rhea" id="RHEA:23236"/>
        <dbReference type="Rhea" id="RHEA-COMP:10208"/>
        <dbReference type="Rhea" id="RHEA-COMP:10311"/>
        <dbReference type="ChEBI" id="CHEBI:15377"/>
        <dbReference type="ChEBI" id="CHEBI:15378"/>
        <dbReference type="ChEBI" id="CHEBI:17790"/>
        <dbReference type="ChEBI" id="CHEBI:29973"/>
        <dbReference type="ChEBI" id="CHEBI:82795"/>
        <dbReference type="EC" id="3.1.1.61"/>
    </reaction>
</comment>
<dbReference type="GO" id="GO:0008984">
    <property type="term" value="F:protein-glutamate methylesterase activity"/>
    <property type="evidence" value="ECO:0007669"/>
    <property type="project" value="UniProtKB-EC"/>
</dbReference>
<dbReference type="PANTHER" id="PTHR42872:SF6">
    <property type="entry name" value="PROTEIN-GLUTAMATE METHYLESTERASE_PROTEIN-GLUTAMINE GLUTAMINASE"/>
    <property type="match status" value="1"/>
</dbReference>
<dbReference type="SUPFAM" id="SSF52738">
    <property type="entry name" value="Methylesterase CheB, C-terminal domain"/>
    <property type="match status" value="1"/>
</dbReference>
<dbReference type="Pfam" id="PF01339">
    <property type="entry name" value="CheB_methylest"/>
    <property type="match status" value="1"/>
</dbReference>
<dbReference type="InterPro" id="IPR000673">
    <property type="entry name" value="Sig_transdc_resp-reg_Me-estase"/>
</dbReference>
<dbReference type="GO" id="GO:0006935">
    <property type="term" value="P:chemotaxis"/>
    <property type="evidence" value="ECO:0007669"/>
    <property type="project" value="UniProtKB-UniRule"/>
</dbReference>
<feature type="active site" evidence="4">
    <location>
        <position position="140"/>
    </location>
</feature>
<comment type="caution">
    <text evidence="6">The sequence shown here is derived from an EMBL/GenBank/DDBJ whole genome shotgun (WGS) entry which is preliminary data.</text>
</comment>
<evidence type="ECO:0000256" key="4">
    <source>
        <dbReference type="PROSITE-ProRule" id="PRU00050"/>
    </source>
</evidence>
<evidence type="ECO:0000256" key="1">
    <source>
        <dbReference type="ARBA" id="ARBA00022801"/>
    </source>
</evidence>
<keyword evidence="4" id="KW-0145">Chemotaxis</keyword>
<reference evidence="6" key="1">
    <citation type="submission" date="2020-07" db="EMBL/GenBank/DDBJ databases">
        <authorList>
            <person name="Pettersson B.M.F."/>
            <person name="Behra P.R.K."/>
            <person name="Ramesh M."/>
            <person name="Das S."/>
            <person name="Dasgupta S."/>
            <person name="Kirsebom L.A."/>
        </authorList>
    </citation>
    <scope>NUCLEOTIDE SEQUENCE</scope>
    <source>
        <strain evidence="6">DSM 44838</strain>
    </source>
</reference>
<dbReference type="PIRSF" id="PIRSF036461">
    <property type="entry name" value="Chmtx_methlestr"/>
    <property type="match status" value="1"/>
</dbReference>
<keyword evidence="7" id="KW-1185">Reference proteome</keyword>
<feature type="active site" evidence="4">
    <location>
        <position position="21"/>
    </location>
</feature>
<dbReference type="PANTHER" id="PTHR42872">
    <property type="entry name" value="PROTEIN-GLUTAMATE METHYLESTERASE/PROTEIN-GLUTAMINE GLUTAMINASE"/>
    <property type="match status" value="1"/>
</dbReference>
<evidence type="ECO:0000313" key="6">
    <source>
        <dbReference type="EMBL" id="MCV7421278.1"/>
    </source>
</evidence>
<dbReference type="CDD" id="cd16433">
    <property type="entry name" value="CheB"/>
    <property type="match status" value="1"/>
</dbReference>
<evidence type="ECO:0000313" key="7">
    <source>
        <dbReference type="Proteomes" id="UP001141629"/>
    </source>
</evidence>
<evidence type="ECO:0000256" key="2">
    <source>
        <dbReference type="ARBA" id="ARBA00039140"/>
    </source>
</evidence>
<sequence length="343" mass="36125">MEEEIGTNVNAPRGVIAIGASAGGVEALKQLVGGLPAGLPHAVLVALHMSSATPSVLAQILDRHGPLPVSQGVDGELLRAGHVYVATPDRHLLVRRRRIVVSRGPTEDGHRPAINALLRSAAVDFGSRAIGVLLSGVLDDGVLGLTAIRARGGVTVVQAPDDALFPDMPRNAIAAQIVDHQVAAAAAGQLFASLADRPGQEGETVFDPMMEAENDIAMGPRFSDVFDAETLGPPSGFTCPDCNGSLVSVGSTNYRCRVGHAWTPEALLRARDRETENALWVALRSLEEKAKLSRKHESIVSPGALQRRYAEIAEEAEHAVAVLRSRLSELLDDDGDAPDASIA</sequence>
<dbReference type="InterPro" id="IPR035909">
    <property type="entry name" value="CheB_C"/>
</dbReference>
<dbReference type="GO" id="GO:0000156">
    <property type="term" value="F:phosphorelay response regulator activity"/>
    <property type="evidence" value="ECO:0007669"/>
    <property type="project" value="InterPro"/>
</dbReference>
<dbReference type="EMBL" id="JACKVK010000008">
    <property type="protein sequence ID" value="MCV7421278.1"/>
    <property type="molecule type" value="Genomic_DNA"/>
</dbReference>
<protein>
    <recommendedName>
        <fullName evidence="2">protein-glutamate methylesterase</fullName>
        <ecNumber evidence="2">3.1.1.61</ecNumber>
    </recommendedName>
</protein>
<gene>
    <name evidence="6" type="ORF">H7K45_12065</name>
</gene>
<dbReference type="GO" id="GO:0005737">
    <property type="term" value="C:cytoplasm"/>
    <property type="evidence" value="ECO:0007669"/>
    <property type="project" value="InterPro"/>
</dbReference>
<evidence type="ECO:0000259" key="5">
    <source>
        <dbReference type="PROSITE" id="PS50122"/>
    </source>
</evidence>
<proteinExistence type="predicted"/>
<organism evidence="6 7">
    <name type="scientific">Mycobacterium yunnanensis</name>
    <dbReference type="NCBI Taxonomy" id="368477"/>
    <lineage>
        <taxon>Bacteria</taxon>
        <taxon>Bacillati</taxon>
        <taxon>Actinomycetota</taxon>
        <taxon>Actinomycetes</taxon>
        <taxon>Mycobacteriales</taxon>
        <taxon>Mycobacteriaceae</taxon>
        <taxon>Mycobacterium</taxon>
    </lineage>
</organism>
<dbReference type="InterPro" id="IPR011247">
    <property type="entry name" value="Chemotax_prot-Glu_Me-esterase"/>
</dbReference>
<dbReference type="PROSITE" id="PS50122">
    <property type="entry name" value="CHEB"/>
    <property type="match status" value="1"/>
</dbReference>
<dbReference type="AlphaFoldDB" id="A0A9X2YZQ2"/>
<dbReference type="EC" id="3.1.1.61" evidence="2"/>
<dbReference type="Gene3D" id="3.40.50.180">
    <property type="entry name" value="Methylesterase CheB, C-terminal domain"/>
    <property type="match status" value="1"/>
</dbReference>
<name>A0A9X2YZQ2_9MYCO</name>